<reference evidence="1 2" key="1">
    <citation type="journal article" date="2016" name="DNA Res.">
        <title>Genome sequence of Aspergillus luchuensis NBRC 4314.</title>
        <authorList>
            <person name="Yamada O."/>
            <person name="Machida M."/>
            <person name="Hosoyama A."/>
            <person name="Goto M."/>
            <person name="Takahashi T."/>
            <person name="Futagami T."/>
            <person name="Yamagata Y."/>
            <person name="Takeuchi M."/>
            <person name="Kobayashi T."/>
            <person name="Koike H."/>
            <person name="Abe K."/>
            <person name="Asai K."/>
            <person name="Arita M."/>
            <person name="Fujita N."/>
            <person name="Fukuda K."/>
            <person name="Higa K."/>
            <person name="Horikawa H."/>
            <person name="Ishikawa T."/>
            <person name="Jinno K."/>
            <person name="Kato Y."/>
            <person name="Kirimura K."/>
            <person name="Mizutani O."/>
            <person name="Nakasone K."/>
            <person name="Sano M."/>
            <person name="Shiraishi Y."/>
            <person name="Tsukahara M."/>
            <person name="Gomi K."/>
        </authorList>
    </citation>
    <scope>NUCLEOTIDE SEQUENCE [LARGE SCALE GENOMIC DNA]</scope>
    <source>
        <strain evidence="1 2">RIB 2604</strain>
    </source>
</reference>
<dbReference type="Proteomes" id="UP000075230">
    <property type="component" value="Unassembled WGS sequence"/>
</dbReference>
<comment type="caution">
    <text evidence="1">The sequence shown here is derived from an EMBL/GenBank/DDBJ whole genome shotgun (WGS) entry which is preliminary data.</text>
</comment>
<proteinExistence type="predicted"/>
<organism evidence="1 2">
    <name type="scientific">Aspergillus kawachii</name>
    <name type="common">White koji mold</name>
    <name type="synonym">Aspergillus awamori var. kawachi</name>
    <dbReference type="NCBI Taxonomy" id="1069201"/>
    <lineage>
        <taxon>Eukaryota</taxon>
        <taxon>Fungi</taxon>
        <taxon>Dikarya</taxon>
        <taxon>Ascomycota</taxon>
        <taxon>Pezizomycotina</taxon>
        <taxon>Eurotiomycetes</taxon>
        <taxon>Eurotiomycetidae</taxon>
        <taxon>Eurotiales</taxon>
        <taxon>Aspergillaceae</taxon>
        <taxon>Aspergillus</taxon>
        <taxon>Aspergillus subgen. Circumdati</taxon>
    </lineage>
</organism>
<dbReference type="EMBL" id="BCWF01000020">
    <property type="protein sequence ID" value="GAT25773.1"/>
    <property type="molecule type" value="Genomic_DNA"/>
</dbReference>
<sequence length="82" mass="9255">MPEFNRNERGRKGRRTDAWIPWGLDTWRARGASRTDQQLLSRLSVGESGTWGSLSNLPPSSRSLPLPIARHSRIGPFNLLTD</sequence>
<accession>A0A146FKM0</accession>
<name>A0A146FKM0_ASPKA</name>
<dbReference type="AlphaFoldDB" id="A0A146FKM0"/>
<reference evidence="2" key="2">
    <citation type="submission" date="2016-02" db="EMBL/GenBank/DDBJ databases">
        <title>Genome sequencing of Aspergillus luchuensis NBRC 4314.</title>
        <authorList>
            <person name="Yamada O."/>
        </authorList>
    </citation>
    <scope>NUCLEOTIDE SEQUENCE [LARGE SCALE GENOMIC DNA]</scope>
    <source>
        <strain evidence="2">RIB 2604</strain>
    </source>
</reference>
<protein>
    <submittedName>
        <fullName evidence="1">Similar to An11g00590</fullName>
    </submittedName>
</protein>
<evidence type="ECO:0000313" key="2">
    <source>
        <dbReference type="Proteomes" id="UP000075230"/>
    </source>
</evidence>
<gene>
    <name evidence="1" type="ORF">RIB2604_02003500</name>
</gene>
<evidence type="ECO:0000313" key="1">
    <source>
        <dbReference type="EMBL" id="GAT25773.1"/>
    </source>
</evidence>